<dbReference type="InterPro" id="IPR002509">
    <property type="entry name" value="NODB_dom"/>
</dbReference>
<comment type="caution">
    <text evidence="3">The sequence shown here is derived from an EMBL/GenBank/DDBJ whole genome shotgun (WGS) entry which is preliminary data.</text>
</comment>
<organism evidence="3 4">
    <name type="scientific">Marinobacter lutaoensis</name>
    <dbReference type="NCBI Taxonomy" id="135739"/>
    <lineage>
        <taxon>Bacteria</taxon>
        <taxon>Pseudomonadati</taxon>
        <taxon>Pseudomonadota</taxon>
        <taxon>Gammaproteobacteria</taxon>
        <taxon>Pseudomonadales</taxon>
        <taxon>Marinobacteraceae</taxon>
        <taxon>Marinobacter</taxon>
    </lineage>
</organism>
<dbReference type="Gene3D" id="3.20.20.370">
    <property type="entry name" value="Glycoside hydrolase/deacetylase"/>
    <property type="match status" value="1"/>
</dbReference>
<dbReference type="GO" id="GO:0016810">
    <property type="term" value="F:hydrolase activity, acting on carbon-nitrogen (but not peptide) bonds"/>
    <property type="evidence" value="ECO:0007669"/>
    <property type="project" value="InterPro"/>
</dbReference>
<dbReference type="SUPFAM" id="SSF88713">
    <property type="entry name" value="Glycoside hydrolase/deacetylase"/>
    <property type="match status" value="1"/>
</dbReference>
<sequence length="316" mass="36782">MSHQDTYPRDMRGYGAHPPHPQWPGDARVAVQFVLNYEEGGESCVLHGDEHSETFLSDIIGAQPYPDRHMSMESLYEYGSRAGVWRILREFRRRRLPLTVFGVTQALARNPEVVRAMLDDGHEIACHGLRWIHYQSMSEWEERRHIQAAIQQHTELTGAPPAGWYTGRDSPNTRRLVVEQGGFEYDSDYYGDDLPFWTCVETFSGERHPHLVIPYTLEANDMRFTTPQGFNSGEQFFQYLRDSFDVLYEEGATAPKMMSVGLHCRIVGRPGRFRALQRFLDHIQQHDRVWVCRRVDIARHWRTVHPDTSHHPEHGQ</sequence>
<dbReference type="PROSITE" id="PS51677">
    <property type="entry name" value="NODB"/>
    <property type="match status" value="1"/>
</dbReference>
<name>A0A1V2DT80_9GAMM</name>
<dbReference type="RefSeq" id="WP_076724393.1">
    <property type="nucleotide sequence ID" value="NZ_JABWTC010000013.1"/>
</dbReference>
<keyword evidence="4" id="KW-1185">Reference proteome</keyword>
<dbReference type="Pfam" id="PF01522">
    <property type="entry name" value="Polysacc_deac_1"/>
    <property type="match status" value="1"/>
</dbReference>
<dbReference type="InterPro" id="IPR011330">
    <property type="entry name" value="Glyco_hydro/deAcase_b/a-brl"/>
</dbReference>
<gene>
    <name evidence="3" type="ORF">BTO32_09495</name>
</gene>
<dbReference type="PANTHER" id="PTHR43123:SF1">
    <property type="entry name" value="POLYSACCHARIDE DEACETYLASE-RELATED"/>
    <property type="match status" value="1"/>
</dbReference>
<dbReference type="AlphaFoldDB" id="A0A1V2DT80"/>
<dbReference type="OrthoDB" id="9787041at2"/>
<dbReference type="Proteomes" id="UP000189339">
    <property type="component" value="Unassembled WGS sequence"/>
</dbReference>
<evidence type="ECO:0000313" key="4">
    <source>
        <dbReference type="Proteomes" id="UP000189339"/>
    </source>
</evidence>
<dbReference type="GO" id="GO:0005975">
    <property type="term" value="P:carbohydrate metabolic process"/>
    <property type="evidence" value="ECO:0007669"/>
    <property type="project" value="InterPro"/>
</dbReference>
<dbReference type="CDD" id="cd10977">
    <property type="entry name" value="CE4_PuuE_SpCDA1"/>
    <property type="match status" value="1"/>
</dbReference>
<accession>A0A1V2DT80</accession>
<dbReference type="PANTHER" id="PTHR43123">
    <property type="entry name" value="POLYSACCHARIDE DEACETYLASE-RELATED"/>
    <property type="match status" value="1"/>
</dbReference>
<reference evidence="3 4" key="1">
    <citation type="submission" date="2016-12" db="EMBL/GenBank/DDBJ databases">
        <title>Marinobacter lutaoensis whole genome sequencing.</title>
        <authorList>
            <person name="Verma A."/>
            <person name="Krishnamurthi S."/>
        </authorList>
    </citation>
    <scope>NUCLEOTIDE SEQUENCE [LARGE SCALE GENOMIC DNA]</scope>
    <source>
        <strain evidence="3 4">T5054</strain>
    </source>
</reference>
<feature type="domain" description="NodB homology" evidence="2">
    <location>
        <begin position="70"/>
        <end position="292"/>
    </location>
</feature>
<feature type="region of interest" description="Disordered" evidence="1">
    <location>
        <begin position="1"/>
        <end position="21"/>
    </location>
</feature>
<evidence type="ECO:0000256" key="1">
    <source>
        <dbReference type="SAM" id="MobiDB-lite"/>
    </source>
</evidence>
<dbReference type="EMBL" id="MSCW01000006">
    <property type="protein sequence ID" value="ONF43873.1"/>
    <property type="molecule type" value="Genomic_DNA"/>
</dbReference>
<evidence type="ECO:0000259" key="2">
    <source>
        <dbReference type="PROSITE" id="PS51677"/>
    </source>
</evidence>
<protein>
    <submittedName>
        <fullName evidence="3">Allantoinase</fullName>
    </submittedName>
</protein>
<evidence type="ECO:0000313" key="3">
    <source>
        <dbReference type="EMBL" id="ONF43873.1"/>
    </source>
</evidence>
<dbReference type="NCBIfam" id="TIGR03212">
    <property type="entry name" value="uraD_N-term-dom"/>
    <property type="match status" value="1"/>
</dbReference>
<dbReference type="STRING" id="135739.BTO32_09495"/>
<dbReference type="InterPro" id="IPR017625">
    <property type="entry name" value="PuuE"/>
</dbReference>
<feature type="compositionally biased region" description="Basic and acidic residues" evidence="1">
    <location>
        <begin position="1"/>
        <end position="12"/>
    </location>
</feature>
<proteinExistence type="predicted"/>